<dbReference type="CDD" id="cd00082">
    <property type="entry name" value="HisKA"/>
    <property type="match status" value="1"/>
</dbReference>
<feature type="transmembrane region" description="Helical" evidence="10">
    <location>
        <begin position="12"/>
        <end position="35"/>
    </location>
</feature>
<keyword evidence="6 10" id="KW-0812">Transmembrane</keyword>
<sequence length="438" mass="47308">MTPGLPRRIKLAFLLQAALASIVITGGVLLTGVIVRDSVIQERLDAEAATFWAGRASNPAYPLPQTATLTGYLAPTGAGGRAVPDYMRGLPAGRHRISAPTVPAPGRAARQRFSDEVVLVETRGPDTFYLSFESGHIDRAIGLTGLVSLLLSLLATYLVTWLTYRTSKRLVAPVSWLAGVVSRWDPRESDVTAIKAGSLPAEAGVEVQQLAEALVGLADRVAAFVQRERDFTRDASHELRTPLTVIRVATDMLLADPNTLPATSRALARVQRAGRDMEAVIDAFLILARESDVGPQDREFDVGEVVREQVERMQPLLADKPVSIELLDEGAPSVVGSPHVLAVMVGNLLSNAAHFTNLGRIQVRMSAQEIVVRDSGIGMDPETLAKAFMPFYRADIASEDRKGMGLAITYRLGERVGWPVSLRSQPDKGTTATIRLLP</sequence>
<dbReference type="AlphaFoldDB" id="A0A7S6ZRS0"/>
<dbReference type="RefSeq" id="WP_193984367.1">
    <property type="nucleotide sequence ID" value="NZ_CP063656.1"/>
</dbReference>
<comment type="subcellular location">
    <subcellularLocation>
        <location evidence="2">Membrane</location>
    </subcellularLocation>
</comment>
<dbReference type="PROSITE" id="PS50109">
    <property type="entry name" value="HIS_KIN"/>
    <property type="match status" value="1"/>
</dbReference>
<feature type="transmembrane region" description="Helical" evidence="10">
    <location>
        <begin position="140"/>
        <end position="164"/>
    </location>
</feature>
<dbReference type="SMART" id="SM00387">
    <property type="entry name" value="HATPase_c"/>
    <property type="match status" value="1"/>
</dbReference>
<dbReference type="InterPro" id="IPR003661">
    <property type="entry name" value="HisK_dim/P_dom"/>
</dbReference>
<dbReference type="InterPro" id="IPR036097">
    <property type="entry name" value="HisK_dim/P_sf"/>
</dbReference>
<keyword evidence="5" id="KW-0808">Transferase</keyword>
<evidence type="ECO:0000256" key="4">
    <source>
        <dbReference type="ARBA" id="ARBA00022553"/>
    </source>
</evidence>
<organism evidence="12 13">
    <name type="scientific">Novilysobacter ciconiae</name>
    <dbReference type="NCBI Taxonomy" id="2781022"/>
    <lineage>
        <taxon>Bacteria</taxon>
        <taxon>Pseudomonadati</taxon>
        <taxon>Pseudomonadota</taxon>
        <taxon>Gammaproteobacteria</taxon>
        <taxon>Lysobacterales</taxon>
        <taxon>Lysobacteraceae</taxon>
        <taxon>Novilysobacter</taxon>
    </lineage>
</organism>
<dbReference type="InterPro" id="IPR003594">
    <property type="entry name" value="HATPase_dom"/>
</dbReference>
<gene>
    <name evidence="12" type="ORF">INQ41_10755</name>
</gene>
<dbReference type="KEGG" id="lcic:INQ41_10755"/>
<keyword evidence="13" id="KW-1185">Reference proteome</keyword>
<dbReference type="Pfam" id="PF02518">
    <property type="entry name" value="HATPase_c"/>
    <property type="match status" value="1"/>
</dbReference>
<reference evidence="12 13" key="1">
    <citation type="submission" date="2020-10" db="EMBL/GenBank/DDBJ databases">
        <title>complete genome sequencing of Lysobacter sp. H21R20.</title>
        <authorList>
            <person name="Bae J.-W."/>
            <person name="Lee S.-Y."/>
        </authorList>
    </citation>
    <scope>NUCLEOTIDE SEQUENCE [LARGE SCALE GENOMIC DNA]</scope>
    <source>
        <strain evidence="12 13">H21R20</strain>
    </source>
</reference>
<keyword evidence="4" id="KW-0597">Phosphoprotein</keyword>
<dbReference type="Gene3D" id="1.10.287.130">
    <property type="match status" value="1"/>
</dbReference>
<evidence type="ECO:0000256" key="2">
    <source>
        <dbReference type="ARBA" id="ARBA00004370"/>
    </source>
</evidence>
<dbReference type="InterPro" id="IPR005467">
    <property type="entry name" value="His_kinase_dom"/>
</dbReference>
<protein>
    <recommendedName>
        <fullName evidence="3">histidine kinase</fullName>
        <ecNumber evidence="3">2.7.13.3</ecNumber>
    </recommendedName>
</protein>
<evidence type="ECO:0000256" key="6">
    <source>
        <dbReference type="ARBA" id="ARBA00022692"/>
    </source>
</evidence>
<dbReference type="PRINTS" id="PR00344">
    <property type="entry name" value="BCTRLSENSOR"/>
</dbReference>
<evidence type="ECO:0000256" key="9">
    <source>
        <dbReference type="ARBA" id="ARBA00023136"/>
    </source>
</evidence>
<accession>A0A7S6ZRS0</accession>
<dbReference type="InterPro" id="IPR036890">
    <property type="entry name" value="HATPase_C_sf"/>
</dbReference>
<evidence type="ECO:0000313" key="12">
    <source>
        <dbReference type="EMBL" id="QOW19113.1"/>
    </source>
</evidence>
<name>A0A7S6ZRS0_9GAMM</name>
<evidence type="ECO:0000259" key="11">
    <source>
        <dbReference type="PROSITE" id="PS50109"/>
    </source>
</evidence>
<dbReference type="Proteomes" id="UP000594059">
    <property type="component" value="Chromosome"/>
</dbReference>
<dbReference type="Pfam" id="PF00512">
    <property type="entry name" value="HisKA"/>
    <property type="match status" value="1"/>
</dbReference>
<comment type="catalytic activity">
    <reaction evidence="1">
        <text>ATP + protein L-histidine = ADP + protein N-phospho-L-histidine.</text>
        <dbReference type="EC" id="2.7.13.3"/>
    </reaction>
</comment>
<evidence type="ECO:0000256" key="7">
    <source>
        <dbReference type="ARBA" id="ARBA00022777"/>
    </source>
</evidence>
<dbReference type="SMART" id="SM00388">
    <property type="entry name" value="HisKA"/>
    <property type="match status" value="1"/>
</dbReference>
<keyword evidence="9 10" id="KW-0472">Membrane</keyword>
<evidence type="ECO:0000313" key="13">
    <source>
        <dbReference type="Proteomes" id="UP000594059"/>
    </source>
</evidence>
<proteinExistence type="predicted"/>
<dbReference type="GO" id="GO:0000155">
    <property type="term" value="F:phosphorelay sensor kinase activity"/>
    <property type="evidence" value="ECO:0007669"/>
    <property type="project" value="InterPro"/>
</dbReference>
<evidence type="ECO:0000256" key="10">
    <source>
        <dbReference type="SAM" id="Phobius"/>
    </source>
</evidence>
<dbReference type="InterPro" id="IPR050428">
    <property type="entry name" value="TCS_sensor_his_kinase"/>
</dbReference>
<dbReference type="EC" id="2.7.13.3" evidence="3"/>
<evidence type="ECO:0000256" key="1">
    <source>
        <dbReference type="ARBA" id="ARBA00000085"/>
    </source>
</evidence>
<dbReference type="SUPFAM" id="SSF55874">
    <property type="entry name" value="ATPase domain of HSP90 chaperone/DNA topoisomerase II/histidine kinase"/>
    <property type="match status" value="1"/>
</dbReference>
<keyword evidence="7 12" id="KW-0418">Kinase</keyword>
<dbReference type="EMBL" id="CP063656">
    <property type="protein sequence ID" value="QOW19113.1"/>
    <property type="molecule type" value="Genomic_DNA"/>
</dbReference>
<feature type="domain" description="Histidine kinase" evidence="11">
    <location>
        <begin position="234"/>
        <end position="438"/>
    </location>
</feature>
<dbReference type="Gene3D" id="3.30.565.10">
    <property type="entry name" value="Histidine kinase-like ATPase, C-terminal domain"/>
    <property type="match status" value="1"/>
</dbReference>
<dbReference type="SUPFAM" id="SSF47384">
    <property type="entry name" value="Homodimeric domain of signal transducing histidine kinase"/>
    <property type="match status" value="1"/>
</dbReference>
<evidence type="ECO:0000256" key="3">
    <source>
        <dbReference type="ARBA" id="ARBA00012438"/>
    </source>
</evidence>
<dbReference type="PANTHER" id="PTHR45436:SF16">
    <property type="entry name" value="HISTIDINE KINASE"/>
    <property type="match status" value="1"/>
</dbReference>
<dbReference type="InterPro" id="IPR004358">
    <property type="entry name" value="Sig_transdc_His_kin-like_C"/>
</dbReference>
<evidence type="ECO:0000256" key="8">
    <source>
        <dbReference type="ARBA" id="ARBA00022989"/>
    </source>
</evidence>
<dbReference type="PANTHER" id="PTHR45436">
    <property type="entry name" value="SENSOR HISTIDINE KINASE YKOH"/>
    <property type="match status" value="1"/>
</dbReference>
<keyword evidence="8 10" id="KW-1133">Transmembrane helix</keyword>
<dbReference type="GO" id="GO:0005886">
    <property type="term" value="C:plasma membrane"/>
    <property type="evidence" value="ECO:0007669"/>
    <property type="project" value="TreeGrafter"/>
</dbReference>
<evidence type="ECO:0000256" key="5">
    <source>
        <dbReference type="ARBA" id="ARBA00022679"/>
    </source>
</evidence>